<feature type="domain" description="Lactate/malate dehydrogenase C-terminal" evidence="6">
    <location>
        <begin position="178"/>
        <end position="337"/>
    </location>
</feature>
<gene>
    <name evidence="7" type="ORF">Plec18167_003218</name>
</gene>
<dbReference type="SUPFAM" id="SSF56327">
    <property type="entry name" value="LDH C-terminal domain-like"/>
    <property type="match status" value="1"/>
</dbReference>
<evidence type="ECO:0000313" key="8">
    <source>
        <dbReference type="Proteomes" id="UP001583193"/>
    </source>
</evidence>
<organism evidence="7 8">
    <name type="scientific">Paecilomyces lecythidis</name>
    <dbReference type="NCBI Taxonomy" id="3004212"/>
    <lineage>
        <taxon>Eukaryota</taxon>
        <taxon>Fungi</taxon>
        <taxon>Dikarya</taxon>
        <taxon>Ascomycota</taxon>
        <taxon>Pezizomycotina</taxon>
        <taxon>Eurotiomycetes</taxon>
        <taxon>Eurotiomycetidae</taxon>
        <taxon>Eurotiales</taxon>
        <taxon>Thermoascaceae</taxon>
        <taxon>Paecilomyces</taxon>
    </lineage>
</organism>
<feature type="transmembrane region" description="Helical" evidence="4">
    <location>
        <begin position="12"/>
        <end position="34"/>
    </location>
</feature>
<dbReference type="PANTHER" id="PTHR43128:SF16">
    <property type="entry name" value="L-LACTATE DEHYDROGENASE"/>
    <property type="match status" value="1"/>
</dbReference>
<dbReference type="Gene3D" id="3.40.50.720">
    <property type="entry name" value="NAD(P)-binding Rossmann-like Domain"/>
    <property type="match status" value="1"/>
</dbReference>
<keyword evidence="8" id="KW-1185">Reference proteome</keyword>
<dbReference type="Gene3D" id="3.90.110.10">
    <property type="entry name" value="Lactate dehydrogenase/glycoside hydrolase, family 4, C-terminal"/>
    <property type="match status" value="1"/>
</dbReference>
<accession>A0ABR3Y011</accession>
<keyword evidence="4" id="KW-0472">Membrane</keyword>
<sequence length="339" mass="35972">MSSERAKPFSRIAIVGVGQVGAAAAHALILSSIASELLLVDVKVDLRDAQVHDLSDVTYSGSSSTRVRAATYDEAGQCDVIVVTAGSKYFRGIGPLYVGAIFLLDVLQGHKLMRKCLGETSIGHMYQKMGIIRGVVKAMKPFRSDAILLIVANPVDLLTSLALEISQLPPSQVLGSGTFLDSVRLRGLLADKAGVATNSIDLYVVGVHGNSQVVAWSTATIAGVSLDKSLPHGTINHAELVKECKERTQSIIQAKGSTAFGIGSIVCSICSSILLDKRNVRPVSHLQPEFGCCFSLPVILGRKGIIRTIQLPLNSEEQAAVAESANTLGATIERINEDQ</sequence>
<dbReference type="InterPro" id="IPR001236">
    <property type="entry name" value="Lactate/malate_DH_N"/>
</dbReference>
<proteinExistence type="inferred from homology"/>
<evidence type="ECO:0000259" key="6">
    <source>
        <dbReference type="Pfam" id="PF02866"/>
    </source>
</evidence>
<comment type="similarity">
    <text evidence="3">Belongs to the LDH/MDH superfamily.</text>
</comment>
<name>A0ABR3Y011_9EURO</name>
<dbReference type="EMBL" id="JAVDPF010000007">
    <property type="protein sequence ID" value="KAL1881620.1"/>
    <property type="molecule type" value="Genomic_DNA"/>
</dbReference>
<evidence type="ECO:0000256" key="4">
    <source>
        <dbReference type="SAM" id="Phobius"/>
    </source>
</evidence>
<keyword evidence="2" id="KW-0520">NAD</keyword>
<evidence type="ECO:0000256" key="2">
    <source>
        <dbReference type="ARBA" id="ARBA00023027"/>
    </source>
</evidence>
<dbReference type="SUPFAM" id="SSF51735">
    <property type="entry name" value="NAD(P)-binding Rossmann-fold domains"/>
    <property type="match status" value="1"/>
</dbReference>
<reference evidence="7 8" key="1">
    <citation type="journal article" date="2024" name="IMA Fungus">
        <title>IMA Genome - F19 : A genome assembly and annotation guide to empower mycologists, including annotated draft genome sequences of Ceratocystis pirilliformis, Diaporthe australafricana, Fusarium ophioides, Paecilomyces lecythidis, and Sporothrix stenoceras.</title>
        <authorList>
            <person name="Aylward J."/>
            <person name="Wilson A.M."/>
            <person name="Visagie C.M."/>
            <person name="Spraker J."/>
            <person name="Barnes I."/>
            <person name="Buitendag C."/>
            <person name="Ceriani C."/>
            <person name="Del Mar Angel L."/>
            <person name="du Plessis D."/>
            <person name="Fuchs T."/>
            <person name="Gasser K."/>
            <person name="Kramer D."/>
            <person name="Li W."/>
            <person name="Munsamy K."/>
            <person name="Piso A."/>
            <person name="Price J.L."/>
            <person name="Sonnekus B."/>
            <person name="Thomas C."/>
            <person name="van der Nest A."/>
            <person name="van Dijk A."/>
            <person name="van Heerden A."/>
            <person name="van Vuuren N."/>
            <person name="Yilmaz N."/>
            <person name="Duong T.A."/>
            <person name="van der Merwe N.A."/>
            <person name="Wingfield M.J."/>
            <person name="Wingfield B.D."/>
        </authorList>
    </citation>
    <scope>NUCLEOTIDE SEQUENCE [LARGE SCALE GENOMIC DNA]</scope>
    <source>
        <strain evidence="7 8">CMW 18167</strain>
    </source>
</reference>
<dbReference type="PIRSF" id="PIRSF000102">
    <property type="entry name" value="Lac_mal_DH"/>
    <property type="match status" value="1"/>
</dbReference>
<dbReference type="InterPro" id="IPR001557">
    <property type="entry name" value="L-lactate/malate_DH"/>
</dbReference>
<feature type="domain" description="Lactate/malate dehydrogenase N-terminal" evidence="5">
    <location>
        <begin position="127"/>
        <end position="175"/>
    </location>
</feature>
<evidence type="ECO:0000256" key="3">
    <source>
        <dbReference type="RuleBase" id="RU003369"/>
    </source>
</evidence>
<dbReference type="Proteomes" id="UP001583193">
    <property type="component" value="Unassembled WGS sequence"/>
</dbReference>
<evidence type="ECO:0000256" key="1">
    <source>
        <dbReference type="ARBA" id="ARBA00023002"/>
    </source>
</evidence>
<dbReference type="CDD" id="cd00300">
    <property type="entry name" value="LDH_like"/>
    <property type="match status" value="1"/>
</dbReference>
<dbReference type="InterPro" id="IPR022383">
    <property type="entry name" value="Lactate/malate_DH_C"/>
</dbReference>
<dbReference type="Pfam" id="PF00056">
    <property type="entry name" value="Ldh_1_N"/>
    <property type="match status" value="2"/>
</dbReference>
<keyword evidence="1 3" id="KW-0560">Oxidoreductase</keyword>
<evidence type="ECO:0000259" key="5">
    <source>
        <dbReference type="Pfam" id="PF00056"/>
    </source>
</evidence>
<evidence type="ECO:0000313" key="7">
    <source>
        <dbReference type="EMBL" id="KAL1881620.1"/>
    </source>
</evidence>
<keyword evidence="4" id="KW-0812">Transmembrane</keyword>
<keyword evidence="4" id="KW-1133">Transmembrane helix</keyword>
<protein>
    <recommendedName>
        <fullName evidence="9">L-lactate dehydrogenase</fullName>
    </recommendedName>
</protein>
<dbReference type="PRINTS" id="PR00086">
    <property type="entry name" value="LLDHDRGNASE"/>
</dbReference>
<comment type="caution">
    <text evidence="7">The sequence shown here is derived from an EMBL/GenBank/DDBJ whole genome shotgun (WGS) entry which is preliminary data.</text>
</comment>
<evidence type="ECO:0008006" key="9">
    <source>
        <dbReference type="Google" id="ProtNLM"/>
    </source>
</evidence>
<dbReference type="PANTHER" id="PTHR43128">
    <property type="entry name" value="L-2-HYDROXYCARBOXYLATE DEHYDROGENASE (NAD(P)(+))"/>
    <property type="match status" value="1"/>
</dbReference>
<dbReference type="InterPro" id="IPR036291">
    <property type="entry name" value="NAD(P)-bd_dom_sf"/>
</dbReference>
<dbReference type="Pfam" id="PF02866">
    <property type="entry name" value="Ldh_1_C"/>
    <property type="match status" value="1"/>
</dbReference>
<dbReference type="InterPro" id="IPR015955">
    <property type="entry name" value="Lactate_DH/Glyco_Ohase_4_C"/>
</dbReference>
<feature type="domain" description="Lactate/malate dehydrogenase N-terminal" evidence="5">
    <location>
        <begin position="11"/>
        <end position="88"/>
    </location>
</feature>